<evidence type="ECO:0000256" key="1">
    <source>
        <dbReference type="SAM" id="SignalP"/>
    </source>
</evidence>
<dbReference type="Gene3D" id="3.40.710.10">
    <property type="entry name" value="DD-peptidase/beta-lactamase superfamily"/>
    <property type="match status" value="1"/>
</dbReference>
<feature type="chain" id="PRO_5044189046" evidence="1">
    <location>
        <begin position="20"/>
        <end position="108"/>
    </location>
</feature>
<keyword evidence="1" id="KW-0732">Signal</keyword>
<proteinExistence type="predicted"/>
<keyword evidence="3" id="KW-1185">Reference proteome</keyword>
<organism evidence="2 3">
    <name type="scientific">Purpureocillium lavendulum</name>
    <dbReference type="NCBI Taxonomy" id="1247861"/>
    <lineage>
        <taxon>Eukaryota</taxon>
        <taxon>Fungi</taxon>
        <taxon>Dikarya</taxon>
        <taxon>Ascomycota</taxon>
        <taxon>Pezizomycotina</taxon>
        <taxon>Sordariomycetes</taxon>
        <taxon>Hypocreomycetidae</taxon>
        <taxon>Hypocreales</taxon>
        <taxon>Ophiocordycipitaceae</taxon>
        <taxon>Purpureocillium</taxon>
    </lineage>
</organism>
<dbReference type="Proteomes" id="UP001163105">
    <property type="component" value="Unassembled WGS sequence"/>
</dbReference>
<evidence type="ECO:0000313" key="2">
    <source>
        <dbReference type="EMBL" id="KAJ6436468.1"/>
    </source>
</evidence>
<protein>
    <submittedName>
        <fullName evidence="2">Uncharacterized protein</fullName>
    </submittedName>
</protein>
<evidence type="ECO:0000313" key="3">
    <source>
        <dbReference type="Proteomes" id="UP001163105"/>
    </source>
</evidence>
<gene>
    <name evidence="2" type="ORF">O9K51_10950</name>
</gene>
<dbReference type="SUPFAM" id="SSF56601">
    <property type="entry name" value="beta-lactamase/transpeptidase-like"/>
    <property type="match status" value="1"/>
</dbReference>
<accession>A0AB34FAV3</accession>
<dbReference type="InterPro" id="IPR012338">
    <property type="entry name" value="Beta-lactam/transpept-like"/>
</dbReference>
<name>A0AB34FAV3_9HYPO</name>
<sequence>MKLSALLSLTTIFIAGTDAWSFTVWTGKDQHGQKRHYHSLLADNDCYNFDEAITSKGVGSFDTNIDNGLEEPVSDEPRVKFEYSNLIYSVLSLVIETPTARSLGDVLR</sequence>
<dbReference type="EMBL" id="JAQHRD010000021">
    <property type="protein sequence ID" value="KAJ6436468.1"/>
    <property type="molecule type" value="Genomic_DNA"/>
</dbReference>
<reference evidence="2" key="1">
    <citation type="submission" date="2023-01" db="EMBL/GenBank/DDBJ databases">
        <title>The growth and conidiation of Purpureocillium lavendulum are regulated by nitrogen source and histone H3K14 acetylation.</title>
        <authorList>
            <person name="Tang P."/>
            <person name="Han J."/>
            <person name="Zhang C."/>
            <person name="Tang P."/>
            <person name="Qi F."/>
            <person name="Zhang K."/>
            <person name="Liang L."/>
        </authorList>
    </citation>
    <scope>NUCLEOTIDE SEQUENCE</scope>
    <source>
        <strain evidence="2">YMF1.00683</strain>
    </source>
</reference>
<dbReference type="AlphaFoldDB" id="A0AB34FAV3"/>
<comment type="caution">
    <text evidence="2">The sequence shown here is derived from an EMBL/GenBank/DDBJ whole genome shotgun (WGS) entry which is preliminary data.</text>
</comment>
<feature type="signal peptide" evidence="1">
    <location>
        <begin position="1"/>
        <end position="19"/>
    </location>
</feature>